<dbReference type="PANTHER" id="PTHR30251:SF9">
    <property type="entry name" value="CHAPERONE PROTEIN CAF1M"/>
    <property type="match status" value="1"/>
</dbReference>
<dbReference type="EMBL" id="AALAOU010000025">
    <property type="protein sequence ID" value="ECX6662061.1"/>
    <property type="molecule type" value="Genomic_DNA"/>
</dbReference>
<proteinExistence type="inferred from homology"/>
<dbReference type="GO" id="GO:0071555">
    <property type="term" value="P:cell wall organization"/>
    <property type="evidence" value="ECO:0007669"/>
    <property type="project" value="InterPro"/>
</dbReference>
<gene>
    <name evidence="11" type="ORF">F6X26_24455</name>
</gene>
<reference evidence="11" key="1">
    <citation type="submission" date="2019-09" db="EMBL/GenBank/DDBJ databases">
        <authorList>
            <consortium name="PulseNet: The National Subtyping Network for Foodborne Disease Surveillance"/>
            <person name="Tarr C.L."/>
            <person name="Trees E."/>
            <person name="Katz L.S."/>
            <person name="Carleton-Romer H.A."/>
            <person name="Stroika S."/>
            <person name="Kucerova Z."/>
            <person name="Roache K.F."/>
            <person name="Sabol A.L."/>
            <person name="Besser J."/>
            <person name="Gerner-Smidt P."/>
        </authorList>
    </citation>
    <scope>NUCLEOTIDE SEQUENCE</scope>
    <source>
        <strain evidence="11">PNUSAS101199</strain>
    </source>
</reference>
<comment type="caution">
    <text evidence="11">The sequence shown here is derived from an EMBL/GenBank/DDBJ whole genome shotgun (WGS) entry which is preliminary data.</text>
</comment>
<evidence type="ECO:0000259" key="10">
    <source>
        <dbReference type="Pfam" id="PF02753"/>
    </source>
</evidence>
<dbReference type="AlphaFoldDB" id="A0A619I467"/>
<dbReference type="InterPro" id="IPR018046">
    <property type="entry name" value="Pili_assmbl_chaperone_CS"/>
</dbReference>
<comment type="similarity">
    <text evidence="2 7">Belongs to the periplasmic pilus chaperone family.</text>
</comment>
<evidence type="ECO:0000256" key="3">
    <source>
        <dbReference type="ARBA" id="ARBA00022729"/>
    </source>
</evidence>
<evidence type="ECO:0000259" key="9">
    <source>
        <dbReference type="Pfam" id="PF00345"/>
    </source>
</evidence>
<dbReference type="SUPFAM" id="SSF49584">
    <property type="entry name" value="Periplasmic chaperone C-domain"/>
    <property type="match status" value="1"/>
</dbReference>
<keyword evidence="8" id="KW-1133">Transmembrane helix</keyword>
<dbReference type="InterPro" id="IPR013783">
    <property type="entry name" value="Ig-like_fold"/>
</dbReference>
<evidence type="ECO:0000256" key="7">
    <source>
        <dbReference type="RuleBase" id="RU003918"/>
    </source>
</evidence>
<dbReference type="SUPFAM" id="SSF49354">
    <property type="entry name" value="PapD-like"/>
    <property type="match status" value="1"/>
</dbReference>
<protein>
    <submittedName>
        <fullName evidence="11">Fimbria/pilus periplasmic chaperone</fullName>
    </submittedName>
</protein>
<keyword evidence="5 7" id="KW-0143">Chaperone</keyword>
<dbReference type="InterPro" id="IPR050643">
    <property type="entry name" value="Periplasmic_pilus_chap"/>
</dbReference>
<evidence type="ECO:0000256" key="5">
    <source>
        <dbReference type="ARBA" id="ARBA00023186"/>
    </source>
</evidence>
<dbReference type="PANTHER" id="PTHR30251">
    <property type="entry name" value="PILUS ASSEMBLY CHAPERONE"/>
    <property type="match status" value="1"/>
</dbReference>
<dbReference type="Pfam" id="PF00345">
    <property type="entry name" value="PapD_N"/>
    <property type="match status" value="1"/>
</dbReference>
<dbReference type="PRINTS" id="PR00969">
    <property type="entry name" value="CHAPERONPILI"/>
</dbReference>
<keyword evidence="8" id="KW-0472">Membrane</keyword>
<evidence type="ECO:0000256" key="2">
    <source>
        <dbReference type="ARBA" id="ARBA00007399"/>
    </source>
</evidence>
<dbReference type="InterPro" id="IPR016147">
    <property type="entry name" value="Pili_assmbl_chaperone_N"/>
</dbReference>
<keyword evidence="4" id="KW-0574">Periplasm</keyword>
<keyword evidence="3" id="KW-0732">Signal</keyword>
<dbReference type="InterPro" id="IPR008962">
    <property type="entry name" value="PapD-like_sf"/>
</dbReference>
<dbReference type="InterPro" id="IPR016148">
    <property type="entry name" value="Pili_assmbl_chaperone_C"/>
</dbReference>
<accession>A0A619I467</accession>
<evidence type="ECO:0000313" key="11">
    <source>
        <dbReference type="EMBL" id="ECX6662061.1"/>
    </source>
</evidence>
<sequence>MLLLLSVIINILFVIGLFISGYRSKMVNKLHIIRIVSGILISGMSCMAVADDGGVSLGATRVIYPSDSKGVTLSVDNKAGYPFLIKSVVLDESTKKAAPFIVTPPLFRLDGGRRNAIKITRTGGDYPADRESLNWLCVQSIPPEPDAAWAEGKKEGGAKASVNVQLSLNSCIKLLVRPDAVHGNPVDGADKVSWTIKGKDITASNPTPFYMNVSRATVNGKKLNMERSYIPPFSDEKYALPEGVMAKATIQWTVVGDYGEKKEKTVTVN</sequence>
<keyword evidence="6" id="KW-0393">Immunoglobulin domain</keyword>
<evidence type="ECO:0000256" key="6">
    <source>
        <dbReference type="ARBA" id="ARBA00023319"/>
    </source>
</evidence>
<evidence type="ECO:0000256" key="1">
    <source>
        <dbReference type="ARBA" id="ARBA00004418"/>
    </source>
</evidence>
<dbReference type="InterPro" id="IPR036316">
    <property type="entry name" value="Pili_assmbl_chap_C_dom_sf"/>
</dbReference>
<feature type="domain" description="Pili assembly chaperone C-terminal" evidence="10">
    <location>
        <begin position="204"/>
        <end position="260"/>
    </location>
</feature>
<feature type="transmembrane region" description="Helical" evidence="8">
    <location>
        <begin position="6"/>
        <end position="24"/>
    </location>
</feature>
<evidence type="ECO:0000256" key="8">
    <source>
        <dbReference type="SAM" id="Phobius"/>
    </source>
</evidence>
<name>A0A619I467_SALER</name>
<feature type="domain" description="Pili assembly chaperone N-terminal" evidence="9">
    <location>
        <begin position="54"/>
        <end position="181"/>
    </location>
</feature>
<keyword evidence="8" id="KW-0812">Transmembrane</keyword>
<organism evidence="11">
    <name type="scientific">Salmonella enterica</name>
    <name type="common">Salmonella choleraesuis</name>
    <dbReference type="NCBI Taxonomy" id="28901"/>
    <lineage>
        <taxon>Bacteria</taxon>
        <taxon>Pseudomonadati</taxon>
        <taxon>Pseudomonadota</taxon>
        <taxon>Gammaproteobacteria</taxon>
        <taxon>Enterobacterales</taxon>
        <taxon>Enterobacteriaceae</taxon>
        <taxon>Salmonella</taxon>
    </lineage>
</organism>
<dbReference type="Gene3D" id="2.60.40.10">
    <property type="entry name" value="Immunoglobulins"/>
    <property type="match status" value="2"/>
</dbReference>
<dbReference type="GO" id="GO:0030288">
    <property type="term" value="C:outer membrane-bounded periplasmic space"/>
    <property type="evidence" value="ECO:0007669"/>
    <property type="project" value="InterPro"/>
</dbReference>
<dbReference type="InterPro" id="IPR001829">
    <property type="entry name" value="Pili_assmbl_chaperone_bac"/>
</dbReference>
<evidence type="ECO:0000256" key="4">
    <source>
        <dbReference type="ARBA" id="ARBA00022764"/>
    </source>
</evidence>
<dbReference type="PROSITE" id="PS00635">
    <property type="entry name" value="PILI_CHAPERONE"/>
    <property type="match status" value="1"/>
</dbReference>
<comment type="subcellular location">
    <subcellularLocation>
        <location evidence="1 7">Periplasm</location>
    </subcellularLocation>
</comment>
<dbReference type="Pfam" id="PF02753">
    <property type="entry name" value="PapD_C"/>
    <property type="match status" value="1"/>
</dbReference>